<comment type="caution">
    <text evidence="2">The sequence shown here is derived from an EMBL/GenBank/DDBJ whole genome shotgun (WGS) entry which is preliminary data.</text>
</comment>
<organism evidence="2 3">
    <name type="scientific">Ceratodon purpureus</name>
    <name type="common">Fire moss</name>
    <name type="synonym">Dicranum purpureum</name>
    <dbReference type="NCBI Taxonomy" id="3225"/>
    <lineage>
        <taxon>Eukaryota</taxon>
        <taxon>Viridiplantae</taxon>
        <taxon>Streptophyta</taxon>
        <taxon>Embryophyta</taxon>
        <taxon>Bryophyta</taxon>
        <taxon>Bryophytina</taxon>
        <taxon>Bryopsida</taxon>
        <taxon>Dicranidae</taxon>
        <taxon>Pseudoditrichales</taxon>
        <taxon>Ditrichaceae</taxon>
        <taxon>Ceratodon</taxon>
    </lineage>
</organism>
<reference evidence="2" key="1">
    <citation type="submission" date="2020-06" db="EMBL/GenBank/DDBJ databases">
        <title>WGS assembly of Ceratodon purpureus strain R40.</title>
        <authorList>
            <person name="Carey S.B."/>
            <person name="Jenkins J."/>
            <person name="Shu S."/>
            <person name="Lovell J.T."/>
            <person name="Sreedasyam A."/>
            <person name="Maumus F."/>
            <person name="Tiley G.P."/>
            <person name="Fernandez-Pozo N."/>
            <person name="Barry K."/>
            <person name="Chen C."/>
            <person name="Wang M."/>
            <person name="Lipzen A."/>
            <person name="Daum C."/>
            <person name="Saski C.A."/>
            <person name="Payton A.C."/>
            <person name="Mcbreen J.C."/>
            <person name="Conrad R.E."/>
            <person name="Kollar L.M."/>
            <person name="Olsson S."/>
            <person name="Huttunen S."/>
            <person name="Landis J.B."/>
            <person name="Wickett N.J."/>
            <person name="Johnson M.G."/>
            <person name="Rensing S.A."/>
            <person name="Grimwood J."/>
            <person name="Schmutz J."/>
            <person name="Mcdaniel S.F."/>
        </authorList>
    </citation>
    <scope>NUCLEOTIDE SEQUENCE</scope>
    <source>
        <strain evidence="2">R40</strain>
    </source>
</reference>
<feature type="region of interest" description="Disordered" evidence="1">
    <location>
        <begin position="1"/>
        <end position="100"/>
    </location>
</feature>
<evidence type="ECO:0000256" key="1">
    <source>
        <dbReference type="SAM" id="MobiDB-lite"/>
    </source>
</evidence>
<feature type="compositionally biased region" description="Polar residues" evidence="1">
    <location>
        <begin position="84"/>
        <end position="100"/>
    </location>
</feature>
<evidence type="ECO:0000313" key="3">
    <source>
        <dbReference type="Proteomes" id="UP000822688"/>
    </source>
</evidence>
<keyword evidence="3" id="KW-1185">Reference proteome</keyword>
<dbReference type="AlphaFoldDB" id="A0A8T0H255"/>
<protein>
    <submittedName>
        <fullName evidence="2">Uncharacterized protein</fullName>
    </submittedName>
</protein>
<feature type="compositionally biased region" description="Polar residues" evidence="1">
    <location>
        <begin position="1"/>
        <end position="31"/>
    </location>
</feature>
<dbReference type="EMBL" id="CM026429">
    <property type="protein sequence ID" value="KAG0563192.1"/>
    <property type="molecule type" value="Genomic_DNA"/>
</dbReference>
<evidence type="ECO:0000313" key="2">
    <source>
        <dbReference type="EMBL" id="KAG0563192.1"/>
    </source>
</evidence>
<proteinExistence type="predicted"/>
<name>A0A8T0H255_CERPU</name>
<sequence length="100" mass="11394">MSHCKNQTNSPTNSQSLNLNKNKTNPANQNRIQKREPPIFTPQHRFPQSMSYHTSKPKPKQISTIPTPSSPQEPPHAQGLSHPYTHSRQISYATNVHKQM</sequence>
<accession>A0A8T0H255</accession>
<gene>
    <name evidence="2" type="ORF">KC19_8G010400</name>
</gene>
<dbReference type="Proteomes" id="UP000822688">
    <property type="component" value="Chromosome 8"/>
</dbReference>